<name>A0A0L0FH23_9EUKA</name>
<dbReference type="GeneID" id="25912618"/>
<dbReference type="RefSeq" id="XP_014149260.1">
    <property type="nucleotide sequence ID" value="XM_014293785.1"/>
</dbReference>
<accession>A0A0L0FH23</accession>
<dbReference type="AlphaFoldDB" id="A0A0L0FH23"/>
<proteinExistence type="predicted"/>
<reference evidence="1 2" key="1">
    <citation type="submission" date="2011-02" db="EMBL/GenBank/DDBJ databases">
        <title>The Genome Sequence of Sphaeroforma arctica JP610.</title>
        <authorList>
            <consortium name="The Broad Institute Genome Sequencing Platform"/>
            <person name="Russ C."/>
            <person name="Cuomo C."/>
            <person name="Young S.K."/>
            <person name="Zeng Q."/>
            <person name="Gargeya S."/>
            <person name="Alvarado L."/>
            <person name="Berlin A."/>
            <person name="Chapman S.B."/>
            <person name="Chen Z."/>
            <person name="Freedman E."/>
            <person name="Gellesch M."/>
            <person name="Goldberg J."/>
            <person name="Griggs A."/>
            <person name="Gujja S."/>
            <person name="Heilman E."/>
            <person name="Heiman D."/>
            <person name="Howarth C."/>
            <person name="Mehta T."/>
            <person name="Neiman D."/>
            <person name="Pearson M."/>
            <person name="Roberts A."/>
            <person name="Saif S."/>
            <person name="Shea T."/>
            <person name="Shenoy N."/>
            <person name="Sisk P."/>
            <person name="Stolte C."/>
            <person name="Sykes S."/>
            <person name="White J."/>
            <person name="Yandava C."/>
            <person name="Burger G."/>
            <person name="Gray M.W."/>
            <person name="Holland P.W.H."/>
            <person name="King N."/>
            <person name="Lang F.B.F."/>
            <person name="Roger A.J."/>
            <person name="Ruiz-Trillo I."/>
            <person name="Haas B."/>
            <person name="Nusbaum C."/>
            <person name="Birren B."/>
        </authorList>
    </citation>
    <scope>NUCLEOTIDE SEQUENCE [LARGE SCALE GENOMIC DNA]</scope>
    <source>
        <strain evidence="1 2">JP610</strain>
    </source>
</reference>
<organism evidence="1 2">
    <name type="scientific">Sphaeroforma arctica JP610</name>
    <dbReference type="NCBI Taxonomy" id="667725"/>
    <lineage>
        <taxon>Eukaryota</taxon>
        <taxon>Ichthyosporea</taxon>
        <taxon>Ichthyophonida</taxon>
        <taxon>Sphaeroforma</taxon>
    </lineage>
</organism>
<protein>
    <submittedName>
        <fullName evidence="1">Uncharacterized protein</fullName>
    </submittedName>
</protein>
<dbReference type="EMBL" id="KQ243676">
    <property type="protein sequence ID" value="KNC75358.1"/>
    <property type="molecule type" value="Genomic_DNA"/>
</dbReference>
<keyword evidence="2" id="KW-1185">Reference proteome</keyword>
<dbReference type="Proteomes" id="UP000054560">
    <property type="component" value="Unassembled WGS sequence"/>
</dbReference>
<sequence>MLVPNQTTEKVAQSRFYFRQISLQHIRIPKSMGRRQTISLPPGVCAMKINGSDKHFTVKPLALQLELMLEKRELRLQLDKIRSWIMKIPREGGRETTGKIFALIRPFLPAFSAKDIHVHLCEAQGTGITSNTEFCRWIEFIDRTVAPTHWSPYYTYGTDRRPMNKIEKSYAKMEYRDWLYDVRRSKVSVCTNIDIE</sequence>
<evidence type="ECO:0000313" key="1">
    <source>
        <dbReference type="EMBL" id="KNC75358.1"/>
    </source>
</evidence>
<gene>
    <name evidence="1" type="ORF">SARC_12114</name>
</gene>
<evidence type="ECO:0000313" key="2">
    <source>
        <dbReference type="Proteomes" id="UP000054560"/>
    </source>
</evidence>